<evidence type="ECO:0000313" key="2">
    <source>
        <dbReference type="Proteomes" id="UP001589702"/>
    </source>
</evidence>
<sequence length="151" mass="15628">MDNRAEVREFLIARCVQVSPVQVGLPAGTRRVDGSRRSEVAANGLVFTQVPAVSGNTIRVTAGESPTVVDSPDPRPFEVEVVSFARAVRMVSASGAAELGHIGVLGDVGPGSTGGICEPECPFDDCLEPDPFRFDHRGPDGGGVAAFPPGG</sequence>
<proteinExistence type="predicted"/>
<name>A0ABV5Y5V5_ARTRM</name>
<reference evidence="1 2" key="1">
    <citation type="submission" date="2024-09" db="EMBL/GenBank/DDBJ databases">
        <authorList>
            <person name="Sun Q."/>
            <person name="Mori K."/>
        </authorList>
    </citation>
    <scope>NUCLEOTIDE SEQUENCE [LARGE SCALE GENOMIC DNA]</scope>
    <source>
        <strain evidence="1 2">JCM 1334</strain>
    </source>
</reference>
<organism evidence="1 2">
    <name type="scientific">Arthrobacter ramosus</name>
    <dbReference type="NCBI Taxonomy" id="1672"/>
    <lineage>
        <taxon>Bacteria</taxon>
        <taxon>Bacillati</taxon>
        <taxon>Actinomycetota</taxon>
        <taxon>Actinomycetes</taxon>
        <taxon>Micrococcales</taxon>
        <taxon>Micrococcaceae</taxon>
        <taxon>Arthrobacter</taxon>
    </lineage>
</organism>
<dbReference type="RefSeq" id="WP_372460911.1">
    <property type="nucleotide sequence ID" value="NZ_BAAAWN010000001.1"/>
</dbReference>
<comment type="caution">
    <text evidence="1">The sequence shown here is derived from an EMBL/GenBank/DDBJ whole genome shotgun (WGS) entry which is preliminary data.</text>
</comment>
<keyword evidence="2" id="KW-1185">Reference proteome</keyword>
<evidence type="ECO:0000313" key="1">
    <source>
        <dbReference type="EMBL" id="MFB9821830.1"/>
    </source>
</evidence>
<gene>
    <name evidence="1" type="ORF">ACFFP1_20330</name>
</gene>
<dbReference type="EMBL" id="JBHMBC010000039">
    <property type="protein sequence ID" value="MFB9821830.1"/>
    <property type="molecule type" value="Genomic_DNA"/>
</dbReference>
<protein>
    <submittedName>
        <fullName evidence="1">Uncharacterized protein</fullName>
    </submittedName>
</protein>
<accession>A0ABV5Y5V5</accession>
<dbReference type="Proteomes" id="UP001589702">
    <property type="component" value="Unassembled WGS sequence"/>
</dbReference>